<dbReference type="Pfam" id="PF00432">
    <property type="entry name" value="Prenyltrans"/>
    <property type="match status" value="1"/>
</dbReference>
<dbReference type="GO" id="GO:0046872">
    <property type="term" value="F:metal ion binding"/>
    <property type="evidence" value="ECO:0007669"/>
    <property type="project" value="UniProtKB-KW"/>
</dbReference>
<evidence type="ECO:0000256" key="8">
    <source>
        <dbReference type="SAM" id="Phobius"/>
    </source>
</evidence>
<organism evidence="10 12">
    <name type="scientific">Guillardia theta</name>
    <name type="common">Cryptophyte</name>
    <name type="synonym">Cryptomonas phi</name>
    <dbReference type="NCBI Taxonomy" id="55529"/>
    <lineage>
        <taxon>Eukaryota</taxon>
        <taxon>Cryptophyceae</taxon>
        <taxon>Pyrenomonadales</taxon>
        <taxon>Geminigeraceae</taxon>
        <taxon>Guillardia</taxon>
    </lineage>
</organism>
<reference evidence="10 12" key="1">
    <citation type="journal article" date="2001" name="Nature">
        <title>The highly reduced genome of an enslaved algal nucleus.</title>
        <authorList>
            <person name="Douglas S."/>
            <person name="Zauner S."/>
            <person name="Fraunholz M."/>
            <person name="Beaton M."/>
            <person name="Penny S."/>
            <person name="Deng L."/>
            <person name="Wu X."/>
            <person name="Reith M."/>
            <person name="Cavalier-Smith T."/>
            <person name="Maier U."/>
        </authorList>
    </citation>
    <scope>NUCLEOTIDE SEQUENCE [LARGE SCALE GENOMIC DNA]</scope>
</reference>
<sequence>MESSSRIEVMSNEINFIELNFIKTRKKKNQSKCLLKIRFFLFSYLHFLNLNFILPNFVGGKILLLLWIVNTCDLNGLKLSNLVKKNLISRLIKNKFKNFNYENLINEKLNLPLQFSFFSLISVMRCAKFFILRHRIYIYFIIKKSSKKIYKNNFDQNEVLEARIIYSYLFISSILDLFNELFFKNLKKKMLILFRSSYFFEFKNKIEIHASLEYCLINSHFFSFSFTEKNKLKNQFLNYVNHNQSFFNFGLSGRKNKTVDTCYFFWILAVSVVLDLQFTFFLEKICNFLANSEVYAISDKIGKKPDIYHTYYLNLCLCFEIFAISSKERFRSSSSIKKIFFPKISPIYMLRESTLFYNLF</sequence>
<dbReference type="Proteomes" id="UP000242167">
    <property type="component" value="Nucleomorph 1"/>
</dbReference>
<dbReference type="CDD" id="cd02890">
    <property type="entry name" value="PTase"/>
    <property type="match status" value="1"/>
</dbReference>
<keyword evidence="3" id="KW-0637">Prenyltransferase</keyword>
<evidence type="ECO:0000256" key="2">
    <source>
        <dbReference type="ARBA" id="ARBA00010497"/>
    </source>
</evidence>
<evidence type="ECO:0000256" key="1">
    <source>
        <dbReference type="ARBA" id="ARBA00001947"/>
    </source>
</evidence>
<evidence type="ECO:0000313" key="10">
    <source>
        <dbReference type="EMBL" id="AAK39933.1"/>
    </source>
</evidence>
<proteinExistence type="inferred from homology"/>
<keyword evidence="8" id="KW-0812">Transmembrane</keyword>
<keyword evidence="10" id="KW-0542">Nucleomorph</keyword>
<keyword evidence="7" id="KW-0862">Zinc</keyword>
<dbReference type="PANTHER" id="PTHR11774">
    <property type="entry name" value="GERANYLGERANYL TRANSFERASE TYPE BETA SUBUNIT"/>
    <property type="match status" value="1"/>
</dbReference>
<dbReference type="PIR" id="F90100">
    <property type="entry name" value="F90100"/>
</dbReference>
<geneLocation type="nucleomorph" evidence="10"/>
<accession>Q98RL5</accession>
<dbReference type="GO" id="GO:0005965">
    <property type="term" value="C:protein farnesyltransferase complex"/>
    <property type="evidence" value="ECO:0007669"/>
    <property type="project" value="TreeGrafter"/>
</dbReference>
<evidence type="ECO:0000256" key="5">
    <source>
        <dbReference type="ARBA" id="ARBA00022723"/>
    </source>
</evidence>
<keyword evidence="6" id="KW-0677">Repeat</keyword>
<feature type="transmembrane region" description="Helical" evidence="8">
    <location>
        <begin position="263"/>
        <end position="282"/>
    </location>
</feature>
<evidence type="ECO:0000313" key="12">
    <source>
        <dbReference type="Proteomes" id="UP000242167"/>
    </source>
</evidence>
<evidence type="ECO:0000313" key="11">
    <source>
        <dbReference type="EMBL" id="CAE2191373.1"/>
    </source>
</evidence>
<protein>
    <submittedName>
        <fullName evidence="10">Geranylgeranyl transferase</fullName>
    </submittedName>
</protein>
<evidence type="ECO:0000256" key="6">
    <source>
        <dbReference type="ARBA" id="ARBA00022737"/>
    </source>
</evidence>
<evidence type="ECO:0000256" key="4">
    <source>
        <dbReference type="ARBA" id="ARBA00022679"/>
    </source>
</evidence>
<feature type="domain" description="Prenyltransferase alpha-alpha toroid" evidence="9">
    <location>
        <begin position="61"/>
        <end position="313"/>
    </location>
</feature>
<reference evidence="11" key="2">
    <citation type="submission" date="2021-01" db="EMBL/GenBank/DDBJ databases">
        <authorList>
            <person name="Corre E."/>
            <person name="Pelletier E."/>
            <person name="Niang G."/>
            <person name="Scheremetjew M."/>
            <person name="Finn R."/>
            <person name="Kale V."/>
            <person name="Holt S."/>
            <person name="Cochrane G."/>
            <person name="Meng A."/>
            <person name="Brown T."/>
            <person name="Cohen L."/>
        </authorList>
    </citation>
    <scope>NUCLEOTIDE SEQUENCE</scope>
    <source>
        <strain evidence="11">CCMP 2712</strain>
    </source>
</reference>
<dbReference type="GO" id="GO:0004660">
    <property type="term" value="F:protein farnesyltransferase activity"/>
    <property type="evidence" value="ECO:0007669"/>
    <property type="project" value="TreeGrafter"/>
</dbReference>
<comment type="cofactor">
    <cofactor evidence="1">
        <name>Zn(2+)</name>
        <dbReference type="ChEBI" id="CHEBI:29105"/>
    </cofactor>
</comment>
<comment type="similarity">
    <text evidence="2">Belongs to the protein prenyltransferase subunit beta family.</text>
</comment>
<gene>
    <name evidence="10" type="primary">ggt</name>
    <name evidence="11" type="ORF">GTHE00462_LOCUS684</name>
</gene>
<dbReference type="InterPro" id="IPR008930">
    <property type="entry name" value="Terpenoid_cyclase/PrenylTrfase"/>
</dbReference>
<dbReference type="InterPro" id="IPR001330">
    <property type="entry name" value="Prenyltrans"/>
</dbReference>
<dbReference type="EMBL" id="AF165818">
    <property type="protein sequence ID" value="AAK39933.1"/>
    <property type="molecule type" value="Genomic_DNA"/>
</dbReference>
<dbReference type="InterPro" id="IPR045089">
    <property type="entry name" value="PGGT1B-like"/>
</dbReference>
<evidence type="ECO:0000256" key="7">
    <source>
        <dbReference type="ARBA" id="ARBA00022833"/>
    </source>
</evidence>
<evidence type="ECO:0000256" key="3">
    <source>
        <dbReference type="ARBA" id="ARBA00022602"/>
    </source>
</evidence>
<keyword evidence="8" id="KW-0472">Membrane</keyword>
<dbReference type="RefSeq" id="XP_001713638.1">
    <property type="nucleotide sequence ID" value="XM_001713586.1"/>
</dbReference>
<dbReference type="GeneID" id="857420"/>
<feature type="transmembrane region" description="Helical" evidence="8">
    <location>
        <begin position="164"/>
        <end position="183"/>
    </location>
</feature>
<evidence type="ECO:0000259" key="9">
    <source>
        <dbReference type="Pfam" id="PF00432"/>
    </source>
</evidence>
<dbReference type="EMBL" id="HBKN01000819">
    <property type="protein sequence ID" value="CAE2191373.1"/>
    <property type="molecule type" value="Transcribed_RNA"/>
</dbReference>
<keyword evidence="4 10" id="KW-0808">Transferase</keyword>
<keyword evidence="5" id="KW-0479">Metal-binding</keyword>
<keyword evidence="8" id="KW-1133">Transmembrane helix</keyword>
<dbReference type="AlphaFoldDB" id="Q98RL5"/>
<dbReference type="PANTHER" id="PTHR11774:SF6">
    <property type="entry name" value="PROTEIN FARNESYLTRANSFERASE SUBUNIT BETA"/>
    <property type="match status" value="1"/>
</dbReference>
<dbReference type="Gene3D" id="1.50.10.20">
    <property type="match status" value="1"/>
</dbReference>
<dbReference type="SUPFAM" id="SSF48239">
    <property type="entry name" value="Terpenoid cyclases/Protein prenyltransferases"/>
    <property type="match status" value="1"/>
</dbReference>
<name>Q98RL5_GUITH</name>